<dbReference type="Proteomes" id="UP000886289">
    <property type="component" value="Unassembled WGS sequence"/>
</dbReference>
<comment type="caution">
    <text evidence="1">The sequence shown here is derived from an EMBL/GenBank/DDBJ whole genome shotgun (WGS) entry which is preliminary data.</text>
</comment>
<reference evidence="1" key="1">
    <citation type="journal article" date="2020" name="mSystems">
        <title>Genome- and Community-Level Interaction Insights into Carbon Utilization and Element Cycling Functions of Hydrothermarchaeota in Hydrothermal Sediment.</title>
        <authorList>
            <person name="Zhou Z."/>
            <person name="Liu Y."/>
            <person name="Xu W."/>
            <person name="Pan J."/>
            <person name="Luo Z.H."/>
            <person name="Li M."/>
        </authorList>
    </citation>
    <scope>NUCLEOTIDE SEQUENCE [LARGE SCALE GENOMIC DNA]</scope>
    <source>
        <strain evidence="1">HyVt-233</strain>
    </source>
</reference>
<accession>A0A7C0U1C2</accession>
<protein>
    <submittedName>
        <fullName evidence="1">Uncharacterized protein</fullName>
    </submittedName>
</protein>
<name>A0A7C0U1C2_DESA2</name>
<dbReference type="EMBL" id="DRBS01000004">
    <property type="protein sequence ID" value="HDD43243.1"/>
    <property type="molecule type" value="Genomic_DNA"/>
</dbReference>
<sequence>MMWFEFSKKFPEMMEEKGWALYNYESRLFSLKYMEETISRGKVRLLEIKKRYLVLPYAESDLLTDILSLIKKTAEPPCYRQPQTSLIYPIDSLRVVTPGIMQILIDFRLFSLFNPDWKGSLPLVTLPFFMLKEKEIKERFNSWAPKFPLK</sequence>
<dbReference type="AlphaFoldDB" id="A0A7C0U1C2"/>
<proteinExistence type="predicted"/>
<evidence type="ECO:0000313" key="1">
    <source>
        <dbReference type="EMBL" id="HDD43243.1"/>
    </source>
</evidence>
<gene>
    <name evidence="1" type="ORF">ENG63_00065</name>
</gene>
<organism evidence="1">
    <name type="scientific">Desulfofervidus auxilii</name>
    <dbReference type="NCBI Taxonomy" id="1621989"/>
    <lineage>
        <taxon>Bacteria</taxon>
        <taxon>Pseudomonadati</taxon>
        <taxon>Thermodesulfobacteriota</taxon>
        <taxon>Candidatus Desulfofervidia</taxon>
        <taxon>Candidatus Desulfofervidales</taxon>
        <taxon>Candidatus Desulfofervidaceae</taxon>
        <taxon>Candidatus Desulfofervidus</taxon>
    </lineage>
</organism>